<proteinExistence type="predicted"/>
<dbReference type="AlphaFoldDB" id="A0A811N517"/>
<reference evidence="1" key="1">
    <citation type="submission" date="2020-10" db="EMBL/GenBank/DDBJ databases">
        <authorList>
            <person name="Han B."/>
            <person name="Lu T."/>
            <person name="Zhao Q."/>
            <person name="Huang X."/>
            <person name="Zhao Y."/>
        </authorList>
    </citation>
    <scope>NUCLEOTIDE SEQUENCE</scope>
</reference>
<dbReference type="EMBL" id="CAJGYO010000003">
    <property type="protein sequence ID" value="CAD6220966.1"/>
    <property type="molecule type" value="Genomic_DNA"/>
</dbReference>
<gene>
    <name evidence="1" type="ORF">NCGR_LOCUS14375</name>
</gene>
<accession>A0A811N517</accession>
<evidence type="ECO:0000313" key="2">
    <source>
        <dbReference type="Proteomes" id="UP000604825"/>
    </source>
</evidence>
<sequence>MPIDLNTLSDPHGEVLLDLNEQPPYEQEDEIMSLQQDQLYEDEAHLQDQHGHLLPDLNENPVYEQEDEIARLQEDQLYEDEAHLQGMMEDMHDYGVYAHAVDIVFDEEELEGSMSKKITMQMKTMHISLEI</sequence>
<dbReference type="Proteomes" id="UP000604825">
    <property type="component" value="Unassembled WGS sequence"/>
</dbReference>
<protein>
    <submittedName>
        <fullName evidence="1">Uncharacterized protein</fullName>
    </submittedName>
</protein>
<comment type="caution">
    <text evidence="1">The sequence shown here is derived from an EMBL/GenBank/DDBJ whole genome shotgun (WGS) entry which is preliminary data.</text>
</comment>
<organism evidence="1 2">
    <name type="scientific">Miscanthus lutarioriparius</name>
    <dbReference type="NCBI Taxonomy" id="422564"/>
    <lineage>
        <taxon>Eukaryota</taxon>
        <taxon>Viridiplantae</taxon>
        <taxon>Streptophyta</taxon>
        <taxon>Embryophyta</taxon>
        <taxon>Tracheophyta</taxon>
        <taxon>Spermatophyta</taxon>
        <taxon>Magnoliopsida</taxon>
        <taxon>Liliopsida</taxon>
        <taxon>Poales</taxon>
        <taxon>Poaceae</taxon>
        <taxon>PACMAD clade</taxon>
        <taxon>Panicoideae</taxon>
        <taxon>Andropogonodae</taxon>
        <taxon>Andropogoneae</taxon>
        <taxon>Saccharinae</taxon>
        <taxon>Miscanthus</taxon>
    </lineage>
</organism>
<name>A0A811N517_9POAL</name>
<keyword evidence="2" id="KW-1185">Reference proteome</keyword>
<evidence type="ECO:0000313" key="1">
    <source>
        <dbReference type="EMBL" id="CAD6220966.1"/>
    </source>
</evidence>